<feature type="region of interest" description="Disordered" evidence="1">
    <location>
        <begin position="268"/>
        <end position="289"/>
    </location>
</feature>
<gene>
    <name evidence="2" type="ORF">JYU34_000630</name>
</gene>
<feature type="compositionally biased region" description="Low complexity" evidence="1">
    <location>
        <begin position="147"/>
        <end position="159"/>
    </location>
</feature>
<feature type="region of interest" description="Disordered" evidence="1">
    <location>
        <begin position="129"/>
        <end position="161"/>
    </location>
</feature>
<reference evidence="2 3" key="1">
    <citation type="submission" date="2021-06" db="EMBL/GenBank/DDBJ databases">
        <title>A haploid diamondback moth (Plutella xylostella L.) genome assembly resolves 31 chromosomes and identifies a diamide resistance mutation.</title>
        <authorList>
            <person name="Ward C.M."/>
            <person name="Perry K.D."/>
            <person name="Baker G."/>
            <person name="Powis K."/>
            <person name="Heckel D.G."/>
            <person name="Baxter S.W."/>
        </authorList>
    </citation>
    <scope>NUCLEOTIDE SEQUENCE [LARGE SCALE GENOMIC DNA]</scope>
    <source>
        <strain evidence="2 3">LV</strain>
        <tissue evidence="2">Single pupa</tissue>
    </source>
</reference>
<name>A0ABQ7R863_PLUXY</name>
<dbReference type="EMBL" id="JAHIBW010000001">
    <property type="protein sequence ID" value="KAG7313495.1"/>
    <property type="molecule type" value="Genomic_DNA"/>
</dbReference>
<proteinExistence type="predicted"/>
<protein>
    <submittedName>
        <fullName evidence="2">Uncharacterized protein</fullName>
    </submittedName>
</protein>
<comment type="caution">
    <text evidence="2">The sequence shown here is derived from an EMBL/GenBank/DDBJ whole genome shotgun (WGS) entry which is preliminary data.</text>
</comment>
<evidence type="ECO:0000256" key="1">
    <source>
        <dbReference type="SAM" id="MobiDB-lite"/>
    </source>
</evidence>
<organism evidence="2 3">
    <name type="scientific">Plutella xylostella</name>
    <name type="common">Diamondback moth</name>
    <name type="synonym">Plutella maculipennis</name>
    <dbReference type="NCBI Taxonomy" id="51655"/>
    <lineage>
        <taxon>Eukaryota</taxon>
        <taxon>Metazoa</taxon>
        <taxon>Ecdysozoa</taxon>
        <taxon>Arthropoda</taxon>
        <taxon>Hexapoda</taxon>
        <taxon>Insecta</taxon>
        <taxon>Pterygota</taxon>
        <taxon>Neoptera</taxon>
        <taxon>Endopterygota</taxon>
        <taxon>Lepidoptera</taxon>
        <taxon>Glossata</taxon>
        <taxon>Ditrysia</taxon>
        <taxon>Yponomeutoidea</taxon>
        <taxon>Plutellidae</taxon>
        <taxon>Plutella</taxon>
    </lineage>
</organism>
<evidence type="ECO:0000313" key="3">
    <source>
        <dbReference type="Proteomes" id="UP000823941"/>
    </source>
</evidence>
<evidence type="ECO:0000313" key="2">
    <source>
        <dbReference type="EMBL" id="KAG7313495.1"/>
    </source>
</evidence>
<feature type="compositionally biased region" description="Low complexity" evidence="1">
    <location>
        <begin position="425"/>
        <end position="441"/>
    </location>
</feature>
<sequence>IETPPVPASQLPKTNSAVQQLFNTVRPPQTAVEPTPITSETLRAWDAGVKPKMEEVALRRAAERNALRCSLLRSEARKKQPAKHQETTSLAERIRLLTCDVDDDAEDTRSSPSGVGMDKTQIIHHDKGIIEKPYEKPFDKNNEKAFGSGSTSSSSSTSSAALPIRQQLPDLGDVLQEPQKPRPEPRRQFLSTLAPLTACVGSMAQHEGFYYMPPADRNNPQATTHVDIQEHSDAPAPDVVAGTPGADDMDDSLAAFARASAMRTERLRQRYGQESQPASSDDEHDDYGFNRRPAVRGIVAKQLGASDDILQQMQSDLQPSSGAPPAHACQRANTYSWPYYSEANLNNSRPVSRASTNSNWTNKSPDYVSARQCMTAAQAQAHNEACYTHAQSVAYAQYQQRQETAYRNSCSIYANIGCSDSSQELYSSQTSSEQTSPVRSSSRCRRPESPPPIRTHHQLLYLPYNAHYHYQQEYNQQWTAAVNDYNRQQQAFYQQNCAVGATTPQPAQPQRAMYTSALQLQNLCPAPARYRSVPAAQPGGGKQMICYSEKVAPPLYQPAPGSPSRARGAPEGAPATAQTATSPVAPPPNPVYYAMNV</sequence>
<feature type="region of interest" description="Disordered" evidence="1">
    <location>
        <begin position="556"/>
        <end position="589"/>
    </location>
</feature>
<dbReference type="Proteomes" id="UP000823941">
    <property type="component" value="Chromosome 1"/>
</dbReference>
<feature type="region of interest" description="Disordered" evidence="1">
    <location>
        <begin position="425"/>
        <end position="455"/>
    </location>
</feature>
<accession>A0ABQ7R863</accession>
<keyword evidence="3" id="KW-1185">Reference proteome</keyword>
<feature type="non-terminal residue" evidence="2">
    <location>
        <position position="1"/>
    </location>
</feature>
<feature type="compositionally biased region" description="Basic and acidic residues" evidence="1">
    <location>
        <begin position="129"/>
        <end position="143"/>
    </location>
</feature>